<dbReference type="EMBL" id="NIRI02000056">
    <property type="protein sequence ID" value="KAG5443000.1"/>
    <property type="molecule type" value="Genomic_DNA"/>
</dbReference>
<protein>
    <submittedName>
        <fullName evidence="1">Uncharacterized protein</fullName>
    </submittedName>
</protein>
<organism evidence="1 2">
    <name type="scientific">Clonorchis sinensis</name>
    <name type="common">Chinese liver fluke</name>
    <dbReference type="NCBI Taxonomy" id="79923"/>
    <lineage>
        <taxon>Eukaryota</taxon>
        <taxon>Metazoa</taxon>
        <taxon>Spiralia</taxon>
        <taxon>Lophotrochozoa</taxon>
        <taxon>Platyhelminthes</taxon>
        <taxon>Trematoda</taxon>
        <taxon>Digenea</taxon>
        <taxon>Opisthorchiida</taxon>
        <taxon>Opisthorchiata</taxon>
        <taxon>Opisthorchiidae</taxon>
        <taxon>Clonorchis</taxon>
    </lineage>
</organism>
<gene>
    <name evidence="1" type="ORF">CSKR_107177</name>
</gene>
<reference evidence="1 2" key="1">
    <citation type="journal article" date="2018" name="Biotechnol. Adv.">
        <title>Improved genomic resources and new bioinformatic workflow for the carcinogenic parasite Clonorchis sinensis: Biotechnological implications.</title>
        <authorList>
            <person name="Wang D."/>
            <person name="Korhonen P.K."/>
            <person name="Gasser R.B."/>
            <person name="Young N.D."/>
        </authorList>
    </citation>
    <scope>NUCLEOTIDE SEQUENCE [LARGE SCALE GENOMIC DNA]</scope>
    <source>
        <strain evidence="1">Cs-k2</strain>
    </source>
</reference>
<evidence type="ECO:0000313" key="1">
    <source>
        <dbReference type="EMBL" id="KAG5443000.1"/>
    </source>
</evidence>
<name>A0A419QD83_CLOSI</name>
<sequence>MLSCLRGWRNFTLFIGLLSWGQDGSVVLLAERSVVRTRPLPLDFPCLALGNLAVFQPSCNLRVAWQLGTERVLQLNHATVLSSSTTSSSSSSSSKAAEQSFALLHFTLISTTLASIGFLRHPFFILFFQNKMAAEQPNISVEYQSFAIDEDDDDSIAADEDAADEEEINSLVKVSLSDTIGIMLSFHVAMFLCPVCRECPY</sequence>
<proteinExistence type="predicted"/>
<dbReference type="Proteomes" id="UP000286415">
    <property type="component" value="Unassembled WGS sequence"/>
</dbReference>
<dbReference type="AlphaFoldDB" id="A0A419QD83"/>
<keyword evidence="2" id="KW-1185">Reference proteome</keyword>
<evidence type="ECO:0000313" key="2">
    <source>
        <dbReference type="Proteomes" id="UP000286415"/>
    </source>
</evidence>
<reference evidence="1 2" key="2">
    <citation type="journal article" date="2021" name="Genomics">
        <title>High-quality reference genome for Clonorchis sinensis.</title>
        <authorList>
            <person name="Young N.D."/>
            <person name="Stroehlein A.J."/>
            <person name="Kinkar L."/>
            <person name="Wang T."/>
            <person name="Sohn W.M."/>
            <person name="Chang B.C.H."/>
            <person name="Kaur P."/>
            <person name="Weisz D."/>
            <person name="Dudchenko O."/>
            <person name="Aiden E.L."/>
            <person name="Korhonen P.K."/>
            <person name="Gasser R.B."/>
        </authorList>
    </citation>
    <scope>NUCLEOTIDE SEQUENCE [LARGE SCALE GENOMIC DNA]</scope>
    <source>
        <strain evidence="1">Cs-k2</strain>
    </source>
</reference>
<accession>A0A419QD83</accession>
<dbReference type="InParanoid" id="A0A419QD83"/>
<comment type="caution">
    <text evidence="1">The sequence shown here is derived from an EMBL/GenBank/DDBJ whole genome shotgun (WGS) entry which is preliminary data.</text>
</comment>